<evidence type="ECO:0000313" key="2">
    <source>
        <dbReference type="Proteomes" id="UP001141253"/>
    </source>
</evidence>
<proteinExistence type="predicted"/>
<keyword evidence="2" id="KW-1185">Reference proteome</keyword>
<protein>
    <submittedName>
        <fullName evidence="1">Uncharacterized protein</fullName>
    </submittedName>
</protein>
<gene>
    <name evidence="1" type="ORF">OIU77_006929</name>
</gene>
<evidence type="ECO:0000313" key="1">
    <source>
        <dbReference type="EMBL" id="KAJ6349446.1"/>
    </source>
</evidence>
<dbReference type="Proteomes" id="UP001141253">
    <property type="component" value="Chromosome 19"/>
</dbReference>
<reference evidence="1" key="1">
    <citation type="submission" date="2022-10" db="EMBL/GenBank/DDBJ databases">
        <authorList>
            <person name="Hyden B.L."/>
            <person name="Feng K."/>
            <person name="Yates T."/>
            <person name="Jawdy S."/>
            <person name="Smart L.B."/>
            <person name="Muchero W."/>
        </authorList>
    </citation>
    <scope>NUCLEOTIDE SEQUENCE</scope>
    <source>
        <tissue evidence="1">Shoot tip</tissue>
    </source>
</reference>
<organism evidence="1 2">
    <name type="scientific">Salix suchowensis</name>
    <dbReference type="NCBI Taxonomy" id="1278906"/>
    <lineage>
        <taxon>Eukaryota</taxon>
        <taxon>Viridiplantae</taxon>
        <taxon>Streptophyta</taxon>
        <taxon>Embryophyta</taxon>
        <taxon>Tracheophyta</taxon>
        <taxon>Spermatophyta</taxon>
        <taxon>Magnoliopsida</taxon>
        <taxon>eudicotyledons</taxon>
        <taxon>Gunneridae</taxon>
        <taxon>Pentapetalae</taxon>
        <taxon>rosids</taxon>
        <taxon>fabids</taxon>
        <taxon>Malpighiales</taxon>
        <taxon>Salicaceae</taxon>
        <taxon>Saliceae</taxon>
        <taxon>Salix</taxon>
    </lineage>
</organism>
<comment type="caution">
    <text evidence="1">The sequence shown here is derived from an EMBL/GenBank/DDBJ whole genome shotgun (WGS) entry which is preliminary data.</text>
</comment>
<accession>A0ABQ9ANC7</accession>
<sequence length="95" mass="11120">MLQLFKPTFLSLPRLSYCSMRLKECLDRRFMSWSIQLPFLTPSTLRLPTLQWRILIVYSVSIAEAHSYAAERQQRELNKMAGVESYCCQAHPSVH</sequence>
<dbReference type="EMBL" id="JAPFFI010000018">
    <property type="protein sequence ID" value="KAJ6349446.1"/>
    <property type="molecule type" value="Genomic_DNA"/>
</dbReference>
<reference evidence="1" key="2">
    <citation type="journal article" date="2023" name="Int. J. Mol. Sci.">
        <title>De Novo Assembly and Annotation of 11 Diverse Shrub Willow (Salix) Genomes Reveals Novel Gene Organization in Sex-Linked Regions.</title>
        <authorList>
            <person name="Hyden B."/>
            <person name="Feng K."/>
            <person name="Yates T.B."/>
            <person name="Jawdy S."/>
            <person name="Cereghino C."/>
            <person name="Smart L.B."/>
            <person name="Muchero W."/>
        </authorList>
    </citation>
    <scope>NUCLEOTIDE SEQUENCE</scope>
    <source>
        <tissue evidence="1">Shoot tip</tissue>
    </source>
</reference>
<name>A0ABQ9ANC7_9ROSI</name>